<evidence type="ECO:0000256" key="6">
    <source>
        <dbReference type="PIRSR" id="PIRSR602129-50"/>
    </source>
</evidence>
<evidence type="ECO:0000256" key="1">
    <source>
        <dbReference type="ARBA" id="ARBA00001933"/>
    </source>
</evidence>
<evidence type="ECO:0000313" key="8">
    <source>
        <dbReference type="EMBL" id="PUU82150.1"/>
    </source>
</evidence>
<evidence type="ECO:0000256" key="2">
    <source>
        <dbReference type="ARBA" id="ARBA00009533"/>
    </source>
</evidence>
<feature type="modified residue" description="N6-(pyridoxal phosphate)lysine" evidence="6">
    <location>
        <position position="313"/>
    </location>
</feature>
<protein>
    <submittedName>
        <fullName evidence="8">Pyridoxal phosphate-dependent transferase</fullName>
    </submittedName>
</protein>
<dbReference type="Pfam" id="PF00282">
    <property type="entry name" value="Pyridoxal_deC"/>
    <property type="match status" value="1"/>
</dbReference>
<dbReference type="Gene3D" id="3.90.1150.10">
    <property type="entry name" value="Aspartate Aminotransferase, domain 1"/>
    <property type="match status" value="1"/>
</dbReference>
<evidence type="ECO:0000256" key="7">
    <source>
        <dbReference type="RuleBase" id="RU000382"/>
    </source>
</evidence>
<dbReference type="Gene3D" id="1.20.1340.10">
    <property type="entry name" value="dopa decarboxylase, N-terminal domain"/>
    <property type="match status" value="1"/>
</dbReference>
<dbReference type="GO" id="GO:0016831">
    <property type="term" value="F:carboxy-lyase activity"/>
    <property type="evidence" value="ECO:0007669"/>
    <property type="project" value="UniProtKB-KW"/>
</dbReference>
<dbReference type="PROSITE" id="PS00392">
    <property type="entry name" value="DDC_GAD_HDC_YDC"/>
    <property type="match status" value="1"/>
</dbReference>
<gene>
    <name evidence="8" type="ORF">B9Z19DRAFT_1075644</name>
</gene>
<comment type="cofactor">
    <cofactor evidence="1 6 7">
        <name>pyridoxal 5'-phosphate</name>
        <dbReference type="ChEBI" id="CHEBI:597326"/>
    </cofactor>
</comment>
<dbReference type="GO" id="GO:0016740">
    <property type="term" value="F:transferase activity"/>
    <property type="evidence" value="ECO:0007669"/>
    <property type="project" value="UniProtKB-KW"/>
</dbReference>
<dbReference type="InterPro" id="IPR015424">
    <property type="entry name" value="PyrdxlP-dep_Trfase"/>
</dbReference>
<reference evidence="8 9" key="1">
    <citation type="submission" date="2017-04" db="EMBL/GenBank/DDBJ databases">
        <title>Draft genome sequence of Tuber borchii Vittad., a whitish edible truffle.</title>
        <authorList>
            <consortium name="DOE Joint Genome Institute"/>
            <person name="Murat C."/>
            <person name="Kuo A."/>
            <person name="Barry K.W."/>
            <person name="Clum A."/>
            <person name="Dockter R.B."/>
            <person name="Fauchery L."/>
            <person name="Iotti M."/>
            <person name="Kohler A."/>
            <person name="Labutti K."/>
            <person name="Lindquist E.A."/>
            <person name="Lipzen A."/>
            <person name="Ohm R.A."/>
            <person name="Wang M."/>
            <person name="Grigoriev I.V."/>
            <person name="Zambonelli A."/>
            <person name="Martin F.M."/>
        </authorList>
    </citation>
    <scope>NUCLEOTIDE SEQUENCE [LARGE SCALE GENOMIC DNA]</scope>
    <source>
        <strain evidence="8 9">Tbo3840</strain>
    </source>
</reference>
<dbReference type="Proteomes" id="UP000244722">
    <property type="component" value="Unassembled WGS sequence"/>
</dbReference>
<comment type="similarity">
    <text evidence="2 7">Belongs to the group II decarboxylase family.</text>
</comment>
<dbReference type="PRINTS" id="PR00800">
    <property type="entry name" value="YHDCRBOXLASE"/>
</dbReference>
<dbReference type="EMBL" id="NESQ01000033">
    <property type="protein sequence ID" value="PUU82150.1"/>
    <property type="molecule type" value="Genomic_DNA"/>
</dbReference>
<evidence type="ECO:0000256" key="3">
    <source>
        <dbReference type="ARBA" id="ARBA00022793"/>
    </source>
</evidence>
<dbReference type="InterPro" id="IPR015422">
    <property type="entry name" value="PyrdxlP-dep_Trfase_small"/>
</dbReference>
<dbReference type="GO" id="GO:0006520">
    <property type="term" value="P:amino acid metabolic process"/>
    <property type="evidence" value="ECO:0007669"/>
    <property type="project" value="InterPro"/>
</dbReference>
<organism evidence="8 9">
    <name type="scientific">Tuber borchii</name>
    <name type="common">White truffle</name>
    <dbReference type="NCBI Taxonomy" id="42251"/>
    <lineage>
        <taxon>Eukaryota</taxon>
        <taxon>Fungi</taxon>
        <taxon>Dikarya</taxon>
        <taxon>Ascomycota</taxon>
        <taxon>Pezizomycotina</taxon>
        <taxon>Pezizomycetes</taxon>
        <taxon>Pezizales</taxon>
        <taxon>Tuberaceae</taxon>
        <taxon>Tuber</taxon>
    </lineage>
</organism>
<accession>A0A2T7A366</accession>
<dbReference type="PANTHER" id="PTHR11999">
    <property type="entry name" value="GROUP II PYRIDOXAL-5-PHOSPHATE DECARBOXYLASE"/>
    <property type="match status" value="1"/>
</dbReference>
<dbReference type="GO" id="GO:0030170">
    <property type="term" value="F:pyridoxal phosphate binding"/>
    <property type="evidence" value="ECO:0007669"/>
    <property type="project" value="InterPro"/>
</dbReference>
<sequence>MNSDEFRAAAHSAIDQIIDYYDTIESRRVVSNVSPGYLKPLLPPGPPADPEPWADIQSDIESKILPGITHWQSPNFLAFFPANSSYPGILGELYSATFNSANFNWLCSPAATELETIVLDWLARLLNLPECFLSTSKNGGGGVIQGSASEAICTVIVAARERYLHSLATAGTSVEECEEVIDNNRSKLVALFSDQTHSSTQKGCQIAGVKYHSIKVPGSATENYVLTGPLLRKSLEELTVRGLHPFFLTVTLGTTGTCAVDDFASIVPVLKDYPNLWVHVDAAFAGAALILPQYQHIPAPFEHFDSFNMNMHKWLLTNFDCSCLYVKTRKHLIDALSIAPSYLRNPFSEQGLVTDYRDWQIPLGRRFRALKIWFVMRSYGVSGLQGHIRNSLRHGESFAQWVRDRADIFEIVVPPAFALTVFAVKTAVREESNCLTKVVYEAVNADGEIFITSTVIDGIYAIRVVGGGPKIREEVLRRAFSILVSKTEEMLKAEDAPKLNGVNDAKGVTKINGEDGENEIKLSGVSTIAEVEQGVKEVVQAGIPGIEILASAVRE</sequence>
<comment type="caution">
    <text evidence="8">The sequence shown here is derived from an EMBL/GenBank/DDBJ whole genome shotgun (WGS) entry which is preliminary data.</text>
</comment>
<proteinExistence type="inferred from homology"/>
<keyword evidence="4 6" id="KW-0663">Pyridoxal phosphate</keyword>
<dbReference type="STRING" id="42251.A0A2T7A366"/>
<dbReference type="PANTHER" id="PTHR11999:SF70">
    <property type="entry name" value="MIP05841P"/>
    <property type="match status" value="1"/>
</dbReference>
<name>A0A2T7A366_TUBBO</name>
<keyword evidence="9" id="KW-1185">Reference proteome</keyword>
<keyword evidence="3" id="KW-0210">Decarboxylase</keyword>
<dbReference type="GO" id="GO:0005737">
    <property type="term" value="C:cytoplasm"/>
    <property type="evidence" value="ECO:0007669"/>
    <property type="project" value="TreeGrafter"/>
</dbReference>
<evidence type="ECO:0000256" key="4">
    <source>
        <dbReference type="ARBA" id="ARBA00022898"/>
    </source>
</evidence>
<keyword evidence="8" id="KW-0808">Transferase</keyword>
<dbReference type="Gene3D" id="3.40.640.10">
    <property type="entry name" value="Type I PLP-dependent aspartate aminotransferase-like (Major domain)"/>
    <property type="match status" value="1"/>
</dbReference>
<keyword evidence="5 7" id="KW-0456">Lyase</keyword>
<dbReference type="InterPro" id="IPR015421">
    <property type="entry name" value="PyrdxlP-dep_Trfase_major"/>
</dbReference>
<dbReference type="InterPro" id="IPR002129">
    <property type="entry name" value="PyrdxlP-dep_de-COase"/>
</dbReference>
<dbReference type="GO" id="GO:0019752">
    <property type="term" value="P:carboxylic acid metabolic process"/>
    <property type="evidence" value="ECO:0007669"/>
    <property type="project" value="InterPro"/>
</dbReference>
<dbReference type="SUPFAM" id="SSF53383">
    <property type="entry name" value="PLP-dependent transferases"/>
    <property type="match status" value="1"/>
</dbReference>
<dbReference type="AlphaFoldDB" id="A0A2T7A366"/>
<evidence type="ECO:0000256" key="5">
    <source>
        <dbReference type="ARBA" id="ARBA00023239"/>
    </source>
</evidence>
<evidence type="ECO:0000313" key="9">
    <source>
        <dbReference type="Proteomes" id="UP000244722"/>
    </source>
</evidence>
<dbReference type="InterPro" id="IPR010977">
    <property type="entry name" value="Aromatic_deC"/>
</dbReference>
<dbReference type="InterPro" id="IPR021115">
    <property type="entry name" value="Pyridoxal-P_BS"/>
</dbReference>
<dbReference type="OrthoDB" id="639767at2759"/>